<dbReference type="PRINTS" id="PR01302">
    <property type="entry name" value="TYPE3IMPPROT"/>
</dbReference>
<evidence type="ECO:0000256" key="6">
    <source>
        <dbReference type="ARBA" id="ARBA00023136"/>
    </source>
</evidence>
<dbReference type="Proteomes" id="UP000194139">
    <property type="component" value="Chromosome"/>
</dbReference>
<evidence type="ECO:0000256" key="3">
    <source>
        <dbReference type="ARBA" id="ARBA00022475"/>
    </source>
</evidence>
<feature type="region of interest" description="Disordered" evidence="7">
    <location>
        <begin position="97"/>
        <end position="139"/>
    </location>
</feature>
<evidence type="ECO:0000313" key="9">
    <source>
        <dbReference type="EMBL" id="ARP85663.1"/>
    </source>
</evidence>
<comment type="similarity">
    <text evidence="2">Belongs to the FliP/MopC/SpaP family.</text>
</comment>
<dbReference type="Pfam" id="PF00813">
    <property type="entry name" value="FliP"/>
    <property type="match status" value="2"/>
</dbReference>
<dbReference type="PROSITE" id="PS01061">
    <property type="entry name" value="FLIP_2"/>
    <property type="match status" value="1"/>
</dbReference>
<keyword evidence="10" id="KW-1185">Reference proteome</keyword>
<protein>
    <submittedName>
        <fullName evidence="9">EscR/YscR/HrcR family type III secretion system export apparatus protein</fullName>
    </submittedName>
</protein>
<keyword evidence="4 8" id="KW-0812">Transmembrane</keyword>
<dbReference type="GO" id="GO:0005886">
    <property type="term" value="C:plasma membrane"/>
    <property type="evidence" value="ECO:0007669"/>
    <property type="project" value="UniProtKB-SubCell"/>
</dbReference>
<feature type="transmembrane region" description="Helical" evidence="8">
    <location>
        <begin position="12"/>
        <end position="41"/>
    </location>
</feature>
<feature type="compositionally biased region" description="Gly residues" evidence="7">
    <location>
        <begin position="102"/>
        <end position="113"/>
    </location>
</feature>
<evidence type="ECO:0000256" key="4">
    <source>
        <dbReference type="ARBA" id="ARBA00022692"/>
    </source>
</evidence>
<dbReference type="AlphaFoldDB" id="A0A1W6YYH9"/>
<dbReference type="PANTHER" id="PTHR30587">
    <property type="entry name" value="FLAGELLAR BIOSYNTHETIC PROTEIN FLIP"/>
    <property type="match status" value="1"/>
</dbReference>
<evidence type="ECO:0000313" key="10">
    <source>
        <dbReference type="Proteomes" id="UP000194139"/>
    </source>
</evidence>
<accession>A0A1W6YYH9</accession>
<evidence type="ECO:0000256" key="1">
    <source>
        <dbReference type="ARBA" id="ARBA00004651"/>
    </source>
</evidence>
<evidence type="ECO:0000256" key="7">
    <source>
        <dbReference type="SAM" id="MobiDB-lite"/>
    </source>
</evidence>
<keyword evidence="6 8" id="KW-0472">Membrane</keyword>
<dbReference type="GO" id="GO:0009306">
    <property type="term" value="P:protein secretion"/>
    <property type="evidence" value="ECO:0007669"/>
    <property type="project" value="InterPro"/>
</dbReference>
<comment type="subcellular location">
    <subcellularLocation>
        <location evidence="1">Cell membrane</location>
        <topology evidence="1">Multi-pass membrane protein</topology>
    </subcellularLocation>
</comment>
<organism evidence="9 10">
    <name type="scientific">Bordetella genomosp. 9</name>
    <dbReference type="NCBI Taxonomy" id="1416803"/>
    <lineage>
        <taxon>Bacteria</taxon>
        <taxon>Pseudomonadati</taxon>
        <taxon>Pseudomonadota</taxon>
        <taxon>Betaproteobacteria</taxon>
        <taxon>Burkholderiales</taxon>
        <taxon>Alcaligenaceae</taxon>
        <taxon>Bordetella</taxon>
    </lineage>
</organism>
<evidence type="ECO:0000256" key="5">
    <source>
        <dbReference type="ARBA" id="ARBA00022989"/>
    </source>
</evidence>
<reference evidence="9 10" key="1">
    <citation type="submission" date="2017-05" db="EMBL/GenBank/DDBJ databases">
        <title>Complete and WGS of Bordetella genogroups.</title>
        <authorList>
            <person name="Spilker T."/>
            <person name="LiPuma J."/>
        </authorList>
    </citation>
    <scope>NUCLEOTIDE SEQUENCE [LARGE SCALE GENOMIC DNA]</scope>
    <source>
        <strain evidence="9 10">AU17164</strain>
    </source>
</reference>
<evidence type="ECO:0000256" key="8">
    <source>
        <dbReference type="SAM" id="Phobius"/>
    </source>
</evidence>
<keyword evidence="5 8" id="KW-1133">Transmembrane helix</keyword>
<feature type="transmembrane region" description="Helical" evidence="8">
    <location>
        <begin position="211"/>
        <end position="235"/>
    </location>
</feature>
<name>A0A1W6YYH9_9BORD</name>
<gene>
    <name evidence="9" type="primary">ssaR</name>
    <name evidence="9" type="ORF">CAL13_05140</name>
</gene>
<proteinExistence type="inferred from homology"/>
<keyword evidence="3" id="KW-1003">Cell membrane</keyword>
<evidence type="ECO:0000256" key="2">
    <source>
        <dbReference type="ARBA" id="ARBA00006257"/>
    </source>
</evidence>
<feature type="transmembrane region" description="Helical" evidence="8">
    <location>
        <begin position="247"/>
        <end position="267"/>
    </location>
</feature>
<dbReference type="EMBL" id="CP021109">
    <property type="protein sequence ID" value="ARP85663.1"/>
    <property type="molecule type" value="Genomic_DNA"/>
</dbReference>
<dbReference type="PANTHER" id="PTHR30587:SF2">
    <property type="entry name" value="SURFACE PRESENTATION OF ANTIGENS PROTEIN SPAP"/>
    <property type="match status" value="1"/>
</dbReference>
<feature type="transmembrane region" description="Helical" evidence="8">
    <location>
        <begin position="53"/>
        <end position="72"/>
    </location>
</feature>
<sequence>MSLSDIDPITVMAVMAAVALLPIAVVMTTSFLKISVVLALLRNAIGVQQVPPNMALNGLALILSAYVMAPVLGQVADAIREPETPVAQGSHDALRDDAVEAGNGGSSEGGGGSSAPPPVSRYAPGGASTPDGPGAASGKLDRMLDAVQRGAAPMRAFMMKFSKPAHRQFFVDTAASLWGEGAARGLKEDNFFVLVPAFVLSQLNSAFQVGFLLYLPFIIIDLIVSNVLLAMGMMMVSPVTIAIPLKLFLFVMLDGWTLLIKGLVLSYS</sequence>
<dbReference type="InterPro" id="IPR005838">
    <property type="entry name" value="T3SS_IM_P"/>
</dbReference>
<dbReference type="NCBIfam" id="NF009438">
    <property type="entry name" value="PRK12797.1"/>
    <property type="match status" value="1"/>
</dbReference>